<sequence length="578" mass="60724">MGTHATIGVKYKLREWFSNNRGNNGRAAANAKTIYDLVTSSATKGKATRQYQAVEVYSKKYYSERVGPLVKAEIQAQGRRLSRKEILDIIKRITRTVFDAESDEVKAEITAEMEIARAEQPAKAEPSSGERTPEEYQTALNEMPGVLPISATHALFKRQGIRPSSSRAITEEASTRTTSPGLLEVPQPVSEVPQLDSTNPPASFSFDPTATSQLSTSSPGVPGNNAESYSLGALENLWLDAAKELENDQHFPADLSHYSLSNPSGPLPSDLFRISPQPELVFPRLPDHLFADRSENLDAALQAAEERTFHDNLCEREPPFGSSSVQANIGALGSDLAPGFSAARASSSNAVVPIPPASDGTVPVPTPSPASNGTAPSPTPPSGATAPAPIPTPPSGATAPVPTPSSAPVPTLPSVTSAPAPVPTPPGATAPVPTPPSGATAPVPVPTPPSGATTPVPVPTPPSAPVPVPTPPSGATAPMPTPPSTGEVTPTSDTEAPATTSSAVAAVKPRQRGKRKATDCVPIERPKRVRTMPRSKEAPQNPNEKDKQPPKKHKKPARKDKQPAEKDKQPAKKRGKRT</sequence>
<feature type="compositionally biased region" description="Polar residues" evidence="1">
    <location>
        <begin position="195"/>
        <end position="219"/>
    </location>
</feature>
<evidence type="ECO:0000256" key="1">
    <source>
        <dbReference type="SAM" id="MobiDB-lite"/>
    </source>
</evidence>
<reference evidence="2 3" key="1">
    <citation type="submission" date="2016-03" db="EMBL/GenBank/DDBJ databases">
        <title>Whole genome sequencing of Grifola frondosa 9006-11.</title>
        <authorList>
            <person name="Min B."/>
            <person name="Park H."/>
            <person name="Kim J.-G."/>
            <person name="Cho H."/>
            <person name="Oh Y.-L."/>
            <person name="Kong W.-S."/>
            <person name="Choi I.-G."/>
        </authorList>
    </citation>
    <scope>NUCLEOTIDE SEQUENCE [LARGE SCALE GENOMIC DNA]</scope>
    <source>
        <strain evidence="2 3">9006-11</strain>
    </source>
</reference>
<dbReference type="PRINTS" id="PR01217">
    <property type="entry name" value="PRICHEXTENSN"/>
</dbReference>
<feature type="compositionally biased region" description="Pro residues" evidence="1">
    <location>
        <begin position="456"/>
        <end position="472"/>
    </location>
</feature>
<dbReference type="OMA" id="SANNCCI"/>
<evidence type="ECO:0000313" key="2">
    <source>
        <dbReference type="EMBL" id="OBZ68233.1"/>
    </source>
</evidence>
<dbReference type="OrthoDB" id="2803524at2759"/>
<dbReference type="STRING" id="5627.A0A1C7LU16"/>
<evidence type="ECO:0000313" key="3">
    <source>
        <dbReference type="Proteomes" id="UP000092993"/>
    </source>
</evidence>
<accession>A0A1C7LU16</accession>
<dbReference type="AlphaFoldDB" id="A0A1C7LU16"/>
<feature type="compositionally biased region" description="Pro residues" evidence="1">
    <location>
        <begin position="401"/>
        <end position="411"/>
    </location>
</feature>
<feature type="compositionally biased region" description="Low complexity" evidence="1">
    <location>
        <begin position="496"/>
        <end position="508"/>
    </location>
</feature>
<feature type="compositionally biased region" description="Polar residues" evidence="1">
    <location>
        <begin position="484"/>
        <end position="494"/>
    </location>
</feature>
<comment type="caution">
    <text evidence="2">The sequence shown here is derived from an EMBL/GenBank/DDBJ whole genome shotgun (WGS) entry which is preliminary data.</text>
</comment>
<feature type="compositionally biased region" description="Basic and acidic residues" evidence="1">
    <location>
        <begin position="516"/>
        <end position="526"/>
    </location>
</feature>
<proteinExistence type="predicted"/>
<feature type="region of interest" description="Disordered" evidence="1">
    <location>
        <begin position="160"/>
        <end position="223"/>
    </location>
</feature>
<feature type="compositionally biased region" description="Basic and acidic residues" evidence="1">
    <location>
        <begin position="559"/>
        <end position="570"/>
    </location>
</feature>
<feature type="compositionally biased region" description="Low complexity" evidence="1">
    <location>
        <begin position="369"/>
        <end position="387"/>
    </location>
</feature>
<feature type="region of interest" description="Disordered" evidence="1">
    <location>
        <begin position="351"/>
        <end position="578"/>
    </location>
</feature>
<feature type="compositionally biased region" description="Pro residues" evidence="1">
    <location>
        <begin position="420"/>
        <end position="436"/>
    </location>
</feature>
<name>A0A1C7LU16_GRIFR</name>
<organism evidence="2 3">
    <name type="scientific">Grifola frondosa</name>
    <name type="common">Maitake</name>
    <name type="synonym">Polyporus frondosus</name>
    <dbReference type="NCBI Taxonomy" id="5627"/>
    <lineage>
        <taxon>Eukaryota</taxon>
        <taxon>Fungi</taxon>
        <taxon>Dikarya</taxon>
        <taxon>Basidiomycota</taxon>
        <taxon>Agaricomycotina</taxon>
        <taxon>Agaricomycetes</taxon>
        <taxon>Polyporales</taxon>
        <taxon>Grifolaceae</taxon>
        <taxon>Grifola</taxon>
    </lineage>
</organism>
<keyword evidence="3" id="KW-1185">Reference proteome</keyword>
<protein>
    <submittedName>
        <fullName evidence="2">Uncharacterized protein</fullName>
    </submittedName>
</protein>
<dbReference type="Proteomes" id="UP000092993">
    <property type="component" value="Unassembled WGS sequence"/>
</dbReference>
<gene>
    <name evidence="2" type="ORF">A0H81_12006</name>
</gene>
<dbReference type="EMBL" id="LUGG01000022">
    <property type="protein sequence ID" value="OBZ68233.1"/>
    <property type="molecule type" value="Genomic_DNA"/>
</dbReference>